<dbReference type="InterPro" id="IPR052816">
    <property type="entry name" value="Peroxisomal_Membrane_PEX28-32"/>
</dbReference>
<keyword evidence="2 6" id="KW-0812">Transmembrane</keyword>
<gene>
    <name evidence="8" type="ORF">INT48_008938</name>
</gene>
<dbReference type="InterPro" id="IPR010482">
    <property type="entry name" value="TECPR1-like_DysF"/>
</dbReference>
<evidence type="ECO:0000259" key="7">
    <source>
        <dbReference type="Pfam" id="PF06398"/>
    </source>
</evidence>
<keyword evidence="9" id="KW-1185">Reference proteome</keyword>
<evidence type="ECO:0000313" key="8">
    <source>
        <dbReference type="EMBL" id="KAG2229569.1"/>
    </source>
</evidence>
<dbReference type="EMBL" id="JAEPRE010000261">
    <property type="protein sequence ID" value="KAG2229569.1"/>
    <property type="molecule type" value="Genomic_DNA"/>
</dbReference>
<proteinExistence type="predicted"/>
<dbReference type="AlphaFoldDB" id="A0A8H7VWD1"/>
<reference evidence="8" key="1">
    <citation type="submission" date="2021-01" db="EMBL/GenBank/DDBJ databases">
        <title>Metabolic potential, ecology and presence of endohyphal bacteria is reflected in genomic diversity of Mucoromycotina.</title>
        <authorList>
            <person name="Muszewska A."/>
            <person name="Okrasinska A."/>
            <person name="Steczkiewicz K."/>
            <person name="Drgas O."/>
            <person name="Orlowska M."/>
            <person name="Perlinska-Lenart U."/>
            <person name="Aleksandrzak-Piekarczyk T."/>
            <person name="Szatraj K."/>
            <person name="Zielenkiewicz U."/>
            <person name="Pilsyk S."/>
            <person name="Malc E."/>
            <person name="Mieczkowski P."/>
            <person name="Kruszewska J.S."/>
            <person name="Biernat P."/>
            <person name="Pawlowska J."/>
        </authorList>
    </citation>
    <scope>NUCLEOTIDE SEQUENCE</scope>
    <source>
        <strain evidence="8">WA0000018081</strain>
    </source>
</reference>
<evidence type="ECO:0000256" key="3">
    <source>
        <dbReference type="ARBA" id="ARBA00022989"/>
    </source>
</evidence>
<feature type="transmembrane region" description="Helical" evidence="6">
    <location>
        <begin position="321"/>
        <end position="346"/>
    </location>
</feature>
<dbReference type="GO" id="GO:0005778">
    <property type="term" value="C:peroxisomal membrane"/>
    <property type="evidence" value="ECO:0007669"/>
    <property type="project" value="TreeGrafter"/>
</dbReference>
<dbReference type="SUPFAM" id="SSF50978">
    <property type="entry name" value="WD40 repeat-like"/>
    <property type="match status" value="1"/>
</dbReference>
<dbReference type="PANTHER" id="PTHR28304">
    <property type="entry name" value="PEROXISOMAL MEMBRANE PROTEIN PEX29"/>
    <property type="match status" value="1"/>
</dbReference>
<dbReference type="InterPro" id="IPR036322">
    <property type="entry name" value="WD40_repeat_dom_sf"/>
</dbReference>
<sequence length="778" mass="87975">MGHSFEEKTFGHLTYCDNYCGYTCHRKCVSTAAKCTVAPGKFLDDSKTDSRAETYLRQLKQKSHSTITATTTTTTSGTKNKDIESSSSGNNSDKTVQDSTFKSLCAIATSSKFHTILADAVINDEEPVNEYLASQAALNPNVTTKNFTRFVSRCGPVFAFRDELIWLINWKNRVDTFVSMVFYCIVCIYPKLLFFIPQTIIVYYILSNYPKKRTTVKQDTSTVKEKAVEPVKSVSTKRQAEEKHNTIAEHSTASFVFNLSSMFQPSSDDSPEYLKNMKNIQNMMGEFSDMYDKVMLEAKHFNWSSEEETLRVLQAVLASSILLGLILYFIPINMIFLSCGLMVYGMNTRFAKYMTKELQPYIFQSGKRKLEGLKQWYLTLENKLKSQEHLKEISVYENQRWWPLRGYLHEMVNCERSPWSDFTGAVYMPIITEIPAPKGYQWKDTSEWALDRTGPWVDDYLGIAVGKPFLEELSEENDILIGTTAGRVLILNETKPVEGLLETKGGSIQSIKLYDLTGFGALDLAVGDCDGVVTLFSRQQILSKRDLGSAVTDITIHSDLVGGCEIIAGDINGTVTSFQQHDALWKINIAGESAKLSTLGLIWNGYDMLVSVRWLASRSLYSDWCQDPNIKISQCNTFGNFLNTDGLRRFLHTSKKQAGSYKLDSQQVLLAGQDGYIYIMINFEIFQWIKVGFCLSTLIKFRPSVLSEEETDMVICTGHSNEVLIYQNGEQISHIRTSDWPHAITLGDVNADGQDELVLGLLDQTIEVYEWKMDNKPT</sequence>
<dbReference type="Pfam" id="PF06398">
    <property type="entry name" value="Pex24p"/>
    <property type="match status" value="1"/>
</dbReference>
<accession>A0A8H7VWD1</accession>
<comment type="subcellular location">
    <subcellularLocation>
        <location evidence="1">Membrane</location>
        <topology evidence="1">Multi-pass membrane protein</topology>
    </subcellularLocation>
</comment>
<evidence type="ECO:0000256" key="4">
    <source>
        <dbReference type="ARBA" id="ARBA00023136"/>
    </source>
</evidence>
<comment type="caution">
    <text evidence="8">The sequence shown here is derived from an EMBL/GenBank/DDBJ whole genome shotgun (WGS) entry which is preliminary data.</text>
</comment>
<name>A0A8H7VWD1_9FUNG</name>
<keyword evidence="4 6" id="KW-0472">Membrane</keyword>
<evidence type="ECO:0000313" key="9">
    <source>
        <dbReference type="Proteomes" id="UP000613177"/>
    </source>
</evidence>
<dbReference type="PANTHER" id="PTHR28304:SF2">
    <property type="entry name" value="PEROXISOMAL MEMBRANE PROTEIN PEX29"/>
    <property type="match status" value="1"/>
</dbReference>
<evidence type="ECO:0000256" key="6">
    <source>
        <dbReference type="SAM" id="Phobius"/>
    </source>
</evidence>
<feature type="transmembrane region" description="Helical" evidence="6">
    <location>
        <begin position="180"/>
        <end position="206"/>
    </location>
</feature>
<dbReference type="Proteomes" id="UP000613177">
    <property type="component" value="Unassembled WGS sequence"/>
</dbReference>
<evidence type="ECO:0000256" key="5">
    <source>
        <dbReference type="SAM" id="MobiDB-lite"/>
    </source>
</evidence>
<feature type="region of interest" description="Disordered" evidence="5">
    <location>
        <begin position="66"/>
        <end position="96"/>
    </location>
</feature>
<evidence type="ECO:0000256" key="2">
    <source>
        <dbReference type="ARBA" id="ARBA00022692"/>
    </source>
</evidence>
<keyword evidence="3 6" id="KW-1133">Transmembrane helix</keyword>
<feature type="compositionally biased region" description="Low complexity" evidence="5">
    <location>
        <begin position="66"/>
        <end position="78"/>
    </location>
</feature>
<protein>
    <recommendedName>
        <fullName evidence="7">TECPR1-like DysF domain-containing protein</fullName>
    </recommendedName>
</protein>
<evidence type="ECO:0000256" key="1">
    <source>
        <dbReference type="ARBA" id="ARBA00004141"/>
    </source>
</evidence>
<feature type="compositionally biased region" description="Polar residues" evidence="5">
    <location>
        <begin position="85"/>
        <end position="96"/>
    </location>
</feature>
<dbReference type="GO" id="GO:0007031">
    <property type="term" value="P:peroxisome organization"/>
    <property type="evidence" value="ECO:0007669"/>
    <property type="project" value="UniProtKB-ARBA"/>
</dbReference>
<feature type="domain" description="TECPR1-like DysF" evidence="7">
    <location>
        <begin position="140"/>
        <end position="454"/>
    </location>
</feature>
<organism evidence="8 9">
    <name type="scientific">Thamnidium elegans</name>
    <dbReference type="NCBI Taxonomy" id="101142"/>
    <lineage>
        <taxon>Eukaryota</taxon>
        <taxon>Fungi</taxon>
        <taxon>Fungi incertae sedis</taxon>
        <taxon>Mucoromycota</taxon>
        <taxon>Mucoromycotina</taxon>
        <taxon>Mucoromycetes</taxon>
        <taxon>Mucorales</taxon>
        <taxon>Mucorineae</taxon>
        <taxon>Mucoraceae</taxon>
        <taxon>Thamnidium</taxon>
    </lineage>
</organism>